<gene>
    <name evidence="3" type="ORF">BT96DRAFT_1039235</name>
</gene>
<dbReference type="EMBL" id="ML769510">
    <property type="protein sequence ID" value="KAE9396647.1"/>
    <property type="molecule type" value="Genomic_DNA"/>
</dbReference>
<feature type="transmembrane region" description="Helical" evidence="1">
    <location>
        <begin position="210"/>
        <end position="234"/>
    </location>
</feature>
<dbReference type="AlphaFoldDB" id="A0A6A4HHJ9"/>
<evidence type="ECO:0000313" key="4">
    <source>
        <dbReference type="Proteomes" id="UP000799118"/>
    </source>
</evidence>
<feature type="transmembrane region" description="Helical" evidence="1">
    <location>
        <begin position="126"/>
        <end position="148"/>
    </location>
</feature>
<sequence length="339" mass="38130">MAMQNSFPLYTSPIITTNKNVLCSSVCSVPPMSQETLATAALHLNAAKYFQLAGYAMLIYDHLITFGDEVERVWKRKFTGATLLFFLNRYLTPVQFALILDAFHNPAWEGEMVMILRVWALYNCKLPVLAVLFTVLVAQVVVGAYGIHNGFPVPLPPQLVGCIFTGTTLFAALWFGPLVTDVFIFMFTLWRTRTYFTARGRGSTPTIELFVRDGVLYFLVIFSVNLLNILIYFAVEDLKAIGASFSQLMTSVMISRLVLNLRSVGESKDEFITQPGMQFVSNQRSYSRKEEETFMTRTIGDLGGDLKSGFYDTDENNWEDSTTVGAGQDMELAIYPRAY</sequence>
<evidence type="ECO:0000313" key="3">
    <source>
        <dbReference type="EMBL" id="KAE9396647.1"/>
    </source>
</evidence>
<accession>A0A6A4HHJ9</accession>
<dbReference type="InterPro" id="IPR045340">
    <property type="entry name" value="DUF6533"/>
</dbReference>
<dbReference type="Proteomes" id="UP000799118">
    <property type="component" value="Unassembled WGS sequence"/>
</dbReference>
<keyword evidence="4" id="KW-1185">Reference proteome</keyword>
<keyword evidence="1" id="KW-0472">Membrane</keyword>
<evidence type="ECO:0000259" key="2">
    <source>
        <dbReference type="Pfam" id="PF20151"/>
    </source>
</evidence>
<dbReference type="OrthoDB" id="3242376at2759"/>
<feature type="domain" description="DUF6533" evidence="2">
    <location>
        <begin position="49"/>
        <end position="93"/>
    </location>
</feature>
<proteinExistence type="predicted"/>
<reference evidence="3" key="1">
    <citation type="journal article" date="2019" name="Environ. Microbiol.">
        <title>Fungal ecological strategies reflected in gene transcription - a case study of two litter decomposers.</title>
        <authorList>
            <person name="Barbi F."/>
            <person name="Kohler A."/>
            <person name="Barry K."/>
            <person name="Baskaran P."/>
            <person name="Daum C."/>
            <person name="Fauchery L."/>
            <person name="Ihrmark K."/>
            <person name="Kuo A."/>
            <person name="LaButti K."/>
            <person name="Lipzen A."/>
            <person name="Morin E."/>
            <person name="Grigoriev I.V."/>
            <person name="Henrissat B."/>
            <person name="Lindahl B."/>
            <person name="Martin F."/>
        </authorList>
    </citation>
    <scope>NUCLEOTIDE SEQUENCE</scope>
    <source>
        <strain evidence="3">JB14</strain>
    </source>
</reference>
<dbReference type="Pfam" id="PF20151">
    <property type="entry name" value="DUF6533"/>
    <property type="match status" value="1"/>
</dbReference>
<evidence type="ECO:0000256" key="1">
    <source>
        <dbReference type="SAM" id="Phobius"/>
    </source>
</evidence>
<feature type="transmembrane region" description="Helical" evidence="1">
    <location>
        <begin position="168"/>
        <end position="190"/>
    </location>
</feature>
<organism evidence="3 4">
    <name type="scientific">Gymnopus androsaceus JB14</name>
    <dbReference type="NCBI Taxonomy" id="1447944"/>
    <lineage>
        <taxon>Eukaryota</taxon>
        <taxon>Fungi</taxon>
        <taxon>Dikarya</taxon>
        <taxon>Basidiomycota</taxon>
        <taxon>Agaricomycotina</taxon>
        <taxon>Agaricomycetes</taxon>
        <taxon>Agaricomycetidae</taxon>
        <taxon>Agaricales</taxon>
        <taxon>Marasmiineae</taxon>
        <taxon>Omphalotaceae</taxon>
        <taxon>Gymnopus</taxon>
    </lineage>
</organism>
<protein>
    <recommendedName>
        <fullName evidence="2">DUF6533 domain-containing protein</fullName>
    </recommendedName>
</protein>
<name>A0A6A4HHJ9_9AGAR</name>
<keyword evidence="1" id="KW-0812">Transmembrane</keyword>
<keyword evidence="1" id="KW-1133">Transmembrane helix</keyword>